<dbReference type="GO" id="GO:0032259">
    <property type="term" value="P:methylation"/>
    <property type="evidence" value="ECO:0007669"/>
    <property type="project" value="UniProtKB-KW"/>
</dbReference>
<keyword evidence="3" id="KW-1185">Reference proteome</keyword>
<dbReference type="InterPro" id="IPR029063">
    <property type="entry name" value="SAM-dependent_MTases_sf"/>
</dbReference>
<accession>A0A917BB30</accession>
<dbReference type="EMBL" id="BMEL01000005">
    <property type="protein sequence ID" value="GGF34290.1"/>
    <property type="molecule type" value="Genomic_DNA"/>
</dbReference>
<comment type="caution">
    <text evidence="2">The sequence shown here is derived from an EMBL/GenBank/DDBJ whole genome shotgun (WGS) entry which is preliminary data.</text>
</comment>
<dbReference type="GO" id="GO:0008757">
    <property type="term" value="F:S-adenosylmethionine-dependent methyltransferase activity"/>
    <property type="evidence" value="ECO:0007669"/>
    <property type="project" value="InterPro"/>
</dbReference>
<protein>
    <submittedName>
        <fullName evidence="2">Methyltransferase</fullName>
    </submittedName>
</protein>
<feature type="domain" description="Methyltransferase type 11" evidence="1">
    <location>
        <begin position="48"/>
        <end position="141"/>
    </location>
</feature>
<keyword evidence="2" id="KW-0808">Transferase</keyword>
<dbReference type="RefSeq" id="WP_188378995.1">
    <property type="nucleotide sequence ID" value="NZ_BMEL01000005.1"/>
</dbReference>
<dbReference type="Pfam" id="PF08241">
    <property type="entry name" value="Methyltransf_11"/>
    <property type="match status" value="1"/>
</dbReference>
<dbReference type="Proteomes" id="UP000660110">
    <property type="component" value="Unassembled WGS sequence"/>
</dbReference>
<organism evidence="2 3">
    <name type="scientific">Halobacillus andaensis</name>
    <dbReference type="NCBI Taxonomy" id="1176239"/>
    <lineage>
        <taxon>Bacteria</taxon>
        <taxon>Bacillati</taxon>
        <taxon>Bacillota</taxon>
        <taxon>Bacilli</taxon>
        <taxon>Bacillales</taxon>
        <taxon>Bacillaceae</taxon>
        <taxon>Halobacillus</taxon>
    </lineage>
</organism>
<dbReference type="SUPFAM" id="SSF53335">
    <property type="entry name" value="S-adenosyl-L-methionine-dependent methyltransferases"/>
    <property type="match status" value="1"/>
</dbReference>
<dbReference type="Gene3D" id="3.40.50.150">
    <property type="entry name" value="Vaccinia Virus protein VP39"/>
    <property type="match status" value="1"/>
</dbReference>
<reference evidence="2" key="1">
    <citation type="journal article" date="2014" name="Int. J. Syst. Evol. Microbiol.">
        <title>Complete genome sequence of Corynebacterium casei LMG S-19264T (=DSM 44701T), isolated from a smear-ripened cheese.</title>
        <authorList>
            <consortium name="US DOE Joint Genome Institute (JGI-PGF)"/>
            <person name="Walter F."/>
            <person name="Albersmeier A."/>
            <person name="Kalinowski J."/>
            <person name="Ruckert C."/>
        </authorList>
    </citation>
    <scope>NUCLEOTIDE SEQUENCE</scope>
    <source>
        <strain evidence="2">CGMCC 1.12153</strain>
    </source>
</reference>
<keyword evidence="2" id="KW-0489">Methyltransferase</keyword>
<sequence length="254" mass="29497">MSDSIKRQVQQTFSKSKEAYVTSKTHNNQSDLEAITAWLNPQPSWTVLDIATGGGHVAKELCTNVNLVFATDLTKDMLANTAHHLKPFTNIHYVVADAEELPFIEETFDAVTCRIAPHHFPNPSQFIKEAERVLKKGGLFLMIDNIAAEDDELDHFYNTFEKMRDPSHHRALKISEWKEILRANHFSIQKETARKKTLPFTDWAQRTLEDDEVQKVEDYFLNSEPKLQSYFNIIRQEEHIVSFSIDEWMVLYQK</sequence>
<dbReference type="InterPro" id="IPR013216">
    <property type="entry name" value="Methyltransf_11"/>
</dbReference>
<proteinExistence type="predicted"/>
<evidence type="ECO:0000259" key="1">
    <source>
        <dbReference type="Pfam" id="PF08241"/>
    </source>
</evidence>
<gene>
    <name evidence="2" type="ORF">GCM10010954_36720</name>
</gene>
<dbReference type="CDD" id="cd02440">
    <property type="entry name" value="AdoMet_MTases"/>
    <property type="match status" value="1"/>
</dbReference>
<evidence type="ECO:0000313" key="2">
    <source>
        <dbReference type="EMBL" id="GGF34290.1"/>
    </source>
</evidence>
<dbReference type="AlphaFoldDB" id="A0A917BB30"/>
<reference evidence="2" key="2">
    <citation type="submission" date="2020-09" db="EMBL/GenBank/DDBJ databases">
        <authorList>
            <person name="Sun Q."/>
            <person name="Zhou Y."/>
        </authorList>
    </citation>
    <scope>NUCLEOTIDE SEQUENCE</scope>
    <source>
        <strain evidence="2">CGMCC 1.12153</strain>
    </source>
</reference>
<name>A0A917BB30_HALAA</name>
<evidence type="ECO:0000313" key="3">
    <source>
        <dbReference type="Proteomes" id="UP000660110"/>
    </source>
</evidence>
<dbReference type="PANTHER" id="PTHR43591">
    <property type="entry name" value="METHYLTRANSFERASE"/>
    <property type="match status" value="1"/>
</dbReference>